<dbReference type="InterPro" id="IPR015426">
    <property type="entry name" value="Acetylaldehyde_DH_C"/>
</dbReference>
<dbReference type="Proteomes" id="UP000078532">
    <property type="component" value="Unassembled WGS sequence"/>
</dbReference>
<organism evidence="5 6">
    <name type="scientific">Desulfotomaculum copahuensis</name>
    <dbReference type="NCBI Taxonomy" id="1838280"/>
    <lineage>
        <taxon>Bacteria</taxon>
        <taxon>Bacillati</taxon>
        <taxon>Bacillota</taxon>
        <taxon>Clostridia</taxon>
        <taxon>Eubacteriales</taxon>
        <taxon>Desulfotomaculaceae</taxon>
        <taxon>Desulfotomaculum</taxon>
    </lineage>
</organism>
<dbReference type="SUPFAM" id="SSF51735">
    <property type="entry name" value="NAD(P)-binding Rossmann-fold domains"/>
    <property type="match status" value="1"/>
</dbReference>
<dbReference type="InterPro" id="IPR000534">
    <property type="entry name" value="Semialdehyde_DH_NAD-bd"/>
</dbReference>
<feature type="binding site" evidence="3">
    <location>
        <begin position="155"/>
        <end position="163"/>
    </location>
    <ligand>
        <name>NAD(+)</name>
        <dbReference type="ChEBI" id="CHEBI:57540"/>
    </ligand>
</feature>
<feature type="domain" description="Semialdehyde dehydrogenase NAD-binding" evidence="4">
    <location>
        <begin position="5"/>
        <end position="116"/>
    </location>
</feature>
<dbReference type="HAMAP" id="MF_01657">
    <property type="entry name" value="Ac_ald_DH_ac"/>
    <property type="match status" value="1"/>
</dbReference>
<name>A0A1B7LII6_9FIRM</name>
<comment type="caution">
    <text evidence="5">The sequence shown here is derived from an EMBL/GenBank/DDBJ whole genome shotgun (WGS) entry which is preliminary data.</text>
</comment>
<dbReference type="InterPro" id="IPR003361">
    <property type="entry name" value="Acetaldehyde_dehydrogenase"/>
</dbReference>
<dbReference type="SUPFAM" id="SSF55347">
    <property type="entry name" value="Glyceraldehyde-3-phosphate dehydrogenase-like, C-terminal domain"/>
    <property type="match status" value="1"/>
</dbReference>
<dbReference type="EMBL" id="LYVF01000013">
    <property type="protein sequence ID" value="OAT86388.1"/>
    <property type="molecule type" value="Genomic_DNA"/>
</dbReference>
<accession>A0A1B7LII6</accession>
<feature type="binding site" evidence="3">
    <location>
        <position position="265"/>
    </location>
    <ligand>
        <name>NAD(+)</name>
        <dbReference type="ChEBI" id="CHEBI:57540"/>
    </ligand>
</feature>
<sequence length="291" mass="30947">MDRVKVAVIGPGNIGSDLMYKILRSNDLEMGLLTGIVESEGIKRARNMGVKTSIDGVQAVLADEEIKIVFDATGAKPHLQHAPLLKEAGKIAIDLTPAAVGPYVIPCVNLDQVQDEPNLNMVTCGGQATVPIVYAINRVAGARYAEIVACIASKSAGPGTRQNIDEFTQTTAKALTAAGGAKKGKAIIVLNPAEPPLMMTDTVYVDVENPDEQAIRASVEAMVKEVQKYVPGYHLRVPPIIEDHKVTTIVEIEGAGDFLPRYSGNLDIITSAAVAVAEKLAAKMLRREVVA</sequence>
<evidence type="ECO:0000256" key="2">
    <source>
        <dbReference type="ARBA" id="ARBA00023027"/>
    </source>
</evidence>
<dbReference type="OrthoDB" id="9783105at2"/>
<dbReference type="EC" id="1.2.1.10" evidence="3"/>
<keyword evidence="2 3" id="KW-0520">NAD</keyword>
<evidence type="ECO:0000313" key="6">
    <source>
        <dbReference type="Proteomes" id="UP000078532"/>
    </source>
</evidence>
<dbReference type="Gene3D" id="3.30.360.10">
    <property type="entry name" value="Dihydrodipicolinate Reductase, domain 2"/>
    <property type="match status" value="1"/>
</dbReference>
<dbReference type="InterPro" id="IPR036291">
    <property type="entry name" value="NAD(P)-bd_dom_sf"/>
</dbReference>
<dbReference type="RefSeq" id="WP_066666117.1">
    <property type="nucleotide sequence ID" value="NZ_LYVF01000013.1"/>
</dbReference>
<reference evidence="5 6" key="1">
    <citation type="submission" date="2016-04" db="EMBL/GenBank/DDBJ databases">
        <authorList>
            <person name="Evans L.H."/>
            <person name="Alamgir A."/>
            <person name="Owens N."/>
            <person name="Weber N.D."/>
            <person name="Virtaneva K."/>
            <person name="Barbian K."/>
            <person name="Babar A."/>
            <person name="Rosenke K."/>
        </authorList>
    </citation>
    <scope>NUCLEOTIDE SEQUENCE [LARGE SCALE GENOMIC DNA]</scope>
    <source>
        <strain evidence="5 6">LMa1</strain>
    </source>
</reference>
<evidence type="ECO:0000259" key="4">
    <source>
        <dbReference type="SMART" id="SM00859"/>
    </source>
</evidence>
<comment type="caution">
    <text evidence="3">Lacks conserved residue(s) required for the propagation of feature annotation.</text>
</comment>
<comment type="similarity">
    <text evidence="1 3">Belongs to the acetaldehyde dehydrogenase family.</text>
</comment>
<dbReference type="AlphaFoldDB" id="A0A1B7LII6"/>
<keyword evidence="3" id="KW-0058">Aromatic hydrocarbons catabolism</keyword>
<dbReference type="GO" id="GO:0051287">
    <property type="term" value="F:NAD binding"/>
    <property type="evidence" value="ECO:0007669"/>
    <property type="project" value="UniProtKB-UniRule"/>
</dbReference>
<protein>
    <recommendedName>
        <fullName evidence="3">Acetaldehyde dehydrogenase</fullName>
        <ecNumber evidence="3">1.2.1.10</ecNumber>
    </recommendedName>
    <alternativeName>
        <fullName evidence="3">Acetaldehyde dehydrogenase [acetylating]</fullName>
    </alternativeName>
</protein>
<dbReference type="Pfam" id="PF01118">
    <property type="entry name" value="Semialdhyde_dh"/>
    <property type="match status" value="1"/>
</dbReference>
<dbReference type="GO" id="GO:0008774">
    <property type="term" value="F:acetaldehyde dehydrogenase (acetylating) activity"/>
    <property type="evidence" value="ECO:0007669"/>
    <property type="project" value="UniProtKB-UniRule"/>
</dbReference>
<evidence type="ECO:0000256" key="1">
    <source>
        <dbReference type="ARBA" id="ARBA00009244"/>
    </source>
</evidence>
<feature type="active site" description="Acyl-thioester intermediate" evidence="3">
    <location>
        <position position="124"/>
    </location>
</feature>
<keyword evidence="3" id="KW-0560">Oxidoreductase</keyword>
<dbReference type="STRING" id="1838280.A6M21_02870"/>
<comment type="catalytic activity">
    <reaction evidence="3">
        <text>acetaldehyde + NAD(+) + CoA = acetyl-CoA + NADH + H(+)</text>
        <dbReference type="Rhea" id="RHEA:23288"/>
        <dbReference type="ChEBI" id="CHEBI:15343"/>
        <dbReference type="ChEBI" id="CHEBI:15378"/>
        <dbReference type="ChEBI" id="CHEBI:57287"/>
        <dbReference type="ChEBI" id="CHEBI:57288"/>
        <dbReference type="ChEBI" id="CHEBI:57540"/>
        <dbReference type="ChEBI" id="CHEBI:57945"/>
        <dbReference type="EC" id="1.2.1.10"/>
    </reaction>
</comment>
<dbReference type="PIRSF" id="PIRSF015689">
    <property type="entry name" value="Actaldh_dh_actl"/>
    <property type="match status" value="1"/>
</dbReference>
<evidence type="ECO:0000256" key="3">
    <source>
        <dbReference type="HAMAP-Rule" id="MF_01657"/>
    </source>
</evidence>
<dbReference type="SMART" id="SM00859">
    <property type="entry name" value="Semialdhyde_dh"/>
    <property type="match status" value="1"/>
</dbReference>
<keyword evidence="6" id="KW-1185">Reference proteome</keyword>
<proteinExistence type="inferred from homology"/>
<dbReference type="Gene3D" id="3.40.50.720">
    <property type="entry name" value="NAD(P)-binding Rossmann-like Domain"/>
    <property type="match status" value="1"/>
</dbReference>
<dbReference type="Pfam" id="PF09290">
    <property type="entry name" value="AcetDehyd-dimer"/>
    <property type="match status" value="1"/>
</dbReference>
<gene>
    <name evidence="5" type="ORF">A6M21_02870</name>
</gene>
<dbReference type="CDD" id="cd23933">
    <property type="entry name" value="ALDH_C"/>
    <property type="match status" value="1"/>
</dbReference>
<evidence type="ECO:0000313" key="5">
    <source>
        <dbReference type="EMBL" id="OAT86388.1"/>
    </source>
</evidence>
<dbReference type="NCBIfam" id="TIGR03215">
    <property type="entry name" value="ac_ald_DH_ac"/>
    <property type="match status" value="1"/>
</dbReference>
<dbReference type="NCBIfam" id="NF006157">
    <property type="entry name" value="PRK08300.1"/>
    <property type="match status" value="1"/>
</dbReference>